<dbReference type="InterPro" id="IPR016181">
    <property type="entry name" value="Acyl_CoA_acyltransferase"/>
</dbReference>
<sequence length="250" mass="25965">MDARIQQSVVVNLSRRPAPVEVGPFVIGLDPTTTSPYVNYATPRPGAAVTAADVAALVAAFHAADRRPRLEYVTSCVPDLEALLTAAGFTVEARHTYLVCVPDTLASPPVPDHLSLCEPATDSQRAALISVQNEAFGGDPAVSGADVARLRRQQDAGGVVVTAVTVDGGCAGGGGAAAPVGAVSEVAGIAVRAPFRRRGLASAITADVTRRLFDAGAEVAWLEAGGEDSWRVYERVGYRPGGRRLYTAMD</sequence>
<dbReference type="Pfam" id="PF00583">
    <property type="entry name" value="Acetyltransf_1"/>
    <property type="match status" value="1"/>
</dbReference>
<dbReference type="PROSITE" id="PS51186">
    <property type="entry name" value="GNAT"/>
    <property type="match status" value="1"/>
</dbReference>
<evidence type="ECO:0000259" key="1">
    <source>
        <dbReference type="PROSITE" id="PS51186"/>
    </source>
</evidence>
<dbReference type="InterPro" id="IPR000182">
    <property type="entry name" value="GNAT_dom"/>
</dbReference>
<dbReference type="SUPFAM" id="SSF55729">
    <property type="entry name" value="Acyl-CoA N-acyltransferases (Nat)"/>
    <property type="match status" value="1"/>
</dbReference>
<dbReference type="RefSeq" id="WP_120570258.1">
    <property type="nucleotide sequence ID" value="NZ_CP024087.1"/>
</dbReference>
<reference evidence="2 3" key="1">
    <citation type="submission" date="2017-10" db="EMBL/GenBank/DDBJ databases">
        <title>Integration of genomic and chemical information greatly accelerates assignment of the full stereostructure of myelolactone, a potent inhibitor of myeloma from a marine-derived Micromonospora.</title>
        <authorList>
            <person name="Kim M.C."/>
            <person name="Machado H."/>
            <person name="Jensen P.R."/>
            <person name="Fenical W."/>
        </authorList>
    </citation>
    <scope>NUCLEOTIDE SEQUENCE [LARGE SCALE GENOMIC DNA]</scope>
    <source>
        <strain evidence="2 3">CNY-010</strain>
    </source>
</reference>
<accession>A0A386WKA2</accession>
<dbReference type="AlphaFoldDB" id="A0A386WKA2"/>
<dbReference type="GO" id="GO:0016747">
    <property type="term" value="F:acyltransferase activity, transferring groups other than amino-acyl groups"/>
    <property type="evidence" value="ECO:0007669"/>
    <property type="project" value="InterPro"/>
</dbReference>
<organism evidence="2 3">
    <name type="scientific">Micromonospora tulbaghiae</name>
    <dbReference type="NCBI Taxonomy" id="479978"/>
    <lineage>
        <taxon>Bacteria</taxon>
        <taxon>Bacillati</taxon>
        <taxon>Actinomycetota</taxon>
        <taxon>Actinomycetes</taxon>
        <taxon>Micromonosporales</taxon>
        <taxon>Micromonosporaceae</taxon>
        <taxon>Micromonospora</taxon>
    </lineage>
</organism>
<dbReference type="Proteomes" id="UP000267804">
    <property type="component" value="Chromosome"/>
</dbReference>
<dbReference type="EMBL" id="CP024087">
    <property type="protein sequence ID" value="AYF28058.1"/>
    <property type="molecule type" value="Genomic_DNA"/>
</dbReference>
<keyword evidence="2" id="KW-0808">Transferase</keyword>
<name>A0A386WKA2_9ACTN</name>
<evidence type="ECO:0000313" key="3">
    <source>
        <dbReference type="Proteomes" id="UP000267804"/>
    </source>
</evidence>
<protein>
    <submittedName>
        <fullName evidence="2">GNAT family N-acetyltransferase</fullName>
    </submittedName>
</protein>
<dbReference type="CDD" id="cd04301">
    <property type="entry name" value="NAT_SF"/>
    <property type="match status" value="1"/>
</dbReference>
<feature type="domain" description="N-acetyltransferase" evidence="1">
    <location>
        <begin position="115"/>
        <end position="250"/>
    </location>
</feature>
<dbReference type="KEGG" id="mtua:CSH63_11490"/>
<gene>
    <name evidence="2" type="ORF">CSH63_11490</name>
</gene>
<dbReference type="Gene3D" id="3.40.630.30">
    <property type="match status" value="1"/>
</dbReference>
<evidence type="ECO:0000313" key="2">
    <source>
        <dbReference type="EMBL" id="AYF28058.1"/>
    </source>
</evidence>
<proteinExistence type="predicted"/>